<proteinExistence type="predicted"/>
<gene>
    <name evidence="1" type="ORF">LVIROSA_LOCUS4356</name>
</gene>
<reference evidence="1 2" key="1">
    <citation type="submission" date="2022-01" db="EMBL/GenBank/DDBJ databases">
        <authorList>
            <person name="Xiong W."/>
            <person name="Schranz E."/>
        </authorList>
    </citation>
    <scope>NUCLEOTIDE SEQUENCE [LARGE SCALE GENOMIC DNA]</scope>
</reference>
<accession>A0AAU9LKV9</accession>
<keyword evidence="2" id="KW-1185">Reference proteome</keyword>
<name>A0AAU9LKV9_9ASTR</name>
<dbReference type="AlphaFoldDB" id="A0AAU9LKV9"/>
<evidence type="ECO:0000313" key="2">
    <source>
        <dbReference type="Proteomes" id="UP001157418"/>
    </source>
</evidence>
<dbReference type="Proteomes" id="UP001157418">
    <property type="component" value="Unassembled WGS sequence"/>
</dbReference>
<dbReference type="EMBL" id="CAKMRJ010000002">
    <property type="protein sequence ID" value="CAH1416603.1"/>
    <property type="molecule type" value="Genomic_DNA"/>
</dbReference>
<organism evidence="1 2">
    <name type="scientific">Lactuca virosa</name>
    <dbReference type="NCBI Taxonomy" id="75947"/>
    <lineage>
        <taxon>Eukaryota</taxon>
        <taxon>Viridiplantae</taxon>
        <taxon>Streptophyta</taxon>
        <taxon>Embryophyta</taxon>
        <taxon>Tracheophyta</taxon>
        <taxon>Spermatophyta</taxon>
        <taxon>Magnoliopsida</taxon>
        <taxon>eudicotyledons</taxon>
        <taxon>Gunneridae</taxon>
        <taxon>Pentapetalae</taxon>
        <taxon>asterids</taxon>
        <taxon>campanulids</taxon>
        <taxon>Asterales</taxon>
        <taxon>Asteraceae</taxon>
        <taxon>Cichorioideae</taxon>
        <taxon>Cichorieae</taxon>
        <taxon>Lactucinae</taxon>
        <taxon>Lactuca</taxon>
    </lineage>
</organism>
<evidence type="ECO:0000313" key="1">
    <source>
        <dbReference type="EMBL" id="CAH1416603.1"/>
    </source>
</evidence>
<protein>
    <submittedName>
        <fullName evidence="1">Uncharacterized protein</fullName>
    </submittedName>
</protein>
<sequence>MIVISCNLRFRFMDMMDASDFWDVMDTNELTREEIVLVTSYLVAYWRKHGSGSKIMADTLVYVSAKLDYGTELKYHDVYMKCGNRIMDYWTFYCHEKLMLERLKVDPLELEMEGLKLETSQGTQTNPHPLNVDQDDAVLPFPRIRTLCKLSGYTLEYAMRNFIICHVAEAFVQNGDNPMLDPERVKRVIETAEMWRRKNGHEVKF</sequence>
<comment type="caution">
    <text evidence="1">The sequence shown here is derived from an EMBL/GenBank/DDBJ whole genome shotgun (WGS) entry which is preliminary data.</text>
</comment>